<comment type="caution">
    <text evidence="3">The sequence shown here is derived from an EMBL/GenBank/DDBJ whole genome shotgun (WGS) entry which is preliminary data.</text>
</comment>
<evidence type="ECO:0000259" key="1">
    <source>
        <dbReference type="Pfam" id="PF09983"/>
    </source>
</evidence>
<dbReference type="RefSeq" id="WP_340524642.1">
    <property type="nucleotide sequence ID" value="NZ_JBBLXS010000687.1"/>
</dbReference>
<organism evidence="3 4">
    <name type="scientific">Microcoleus anatoxicus PTRS2</name>
    <dbReference type="NCBI Taxonomy" id="2705321"/>
    <lineage>
        <taxon>Bacteria</taxon>
        <taxon>Bacillati</taxon>
        <taxon>Cyanobacteriota</taxon>
        <taxon>Cyanophyceae</taxon>
        <taxon>Oscillatoriophycideae</taxon>
        <taxon>Oscillatoriales</taxon>
        <taxon>Microcoleaceae</taxon>
        <taxon>Microcoleus</taxon>
        <taxon>Microcoleus anatoxicus</taxon>
    </lineage>
</organism>
<keyword evidence="4" id="KW-1185">Reference proteome</keyword>
<dbReference type="Pfam" id="PF11795">
    <property type="entry name" value="DUF3322"/>
    <property type="match status" value="1"/>
</dbReference>
<reference evidence="3 4" key="1">
    <citation type="journal article" date="2020" name="Harmful Algae">
        <title>Molecular and morphological characterization of a novel dihydroanatoxin-a producing Microcoleus species (cyanobacteria) from the Russian River, California, USA.</title>
        <authorList>
            <person name="Conklin K.Y."/>
            <person name="Stancheva R."/>
            <person name="Otten T.G."/>
            <person name="Fadness R."/>
            <person name="Boyer G.L."/>
            <person name="Read B."/>
            <person name="Zhang X."/>
            <person name="Sheath R.G."/>
        </authorList>
    </citation>
    <scope>NUCLEOTIDE SEQUENCE [LARGE SCALE GENOMIC DNA]</scope>
    <source>
        <strain evidence="3 4">PTRS2</strain>
    </source>
</reference>
<accession>A0ABU8YVX3</accession>
<dbReference type="InterPro" id="IPR024534">
    <property type="entry name" value="JetD_C"/>
</dbReference>
<dbReference type="Proteomes" id="UP001384579">
    <property type="component" value="Unassembled WGS sequence"/>
</dbReference>
<evidence type="ECO:0000313" key="3">
    <source>
        <dbReference type="EMBL" id="MEK0188625.1"/>
    </source>
</evidence>
<dbReference type="InterPro" id="IPR024537">
    <property type="entry name" value="DUF3322"/>
</dbReference>
<feature type="domain" description="DUF3322" evidence="2">
    <location>
        <begin position="4"/>
        <end position="181"/>
    </location>
</feature>
<dbReference type="Pfam" id="PF09983">
    <property type="entry name" value="JetD_C"/>
    <property type="match status" value="1"/>
</dbReference>
<evidence type="ECO:0000259" key="2">
    <source>
        <dbReference type="Pfam" id="PF11795"/>
    </source>
</evidence>
<gene>
    <name evidence="3" type="ORF">WMG39_27835</name>
</gene>
<sequence length="383" mass="44706">MITPEEIRKKADRLYIPFLKSLLQGEPFFPRDFPAGKIPDDYLKLRDAVQQLLKSSKKSVGYGYQVELIQRKTRKFGIQSLPSRITFETETDYLKFLNKEPEVADFKEVVARIINEIPELNIWLNQNPQKVINHLGKWDSLLRVCLYFQKHPKPHFYLRELPISVHTKFIEQNKGILNELLSAILPDDAINPEENDFEKRFGLRYAERSSVTIRSLDQNLQVKYGISTSEMSILISDFERRNLQGYRFIITENLMNFRTLPDLSNSFALWGKGFNVAILKDVEWLNDCQIIYWGDLDAQGFQILSQLRSYFSETISVMMDRETFDTFQEFAVPGTVCKVANLSYLTPEEYDLFVDLSNQTIRLEQEKIPKDFVIGRLNNLADT</sequence>
<name>A0ABU8YVX3_9CYAN</name>
<protein>
    <submittedName>
        <fullName evidence="3">Wadjet anti-phage system protein JetD domain-containing protein</fullName>
    </submittedName>
</protein>
<proteinExistence type="predicted"/>
<dbReference type="EMBL" id="JBBLXS010000687">
    <property type="protein sequence ID" value="MEK0188625.1"/>
    <property type="molecule type" value="Genomic_DNA"/>
</dbReference>
<evidence type="ECO:0000313" key="4">
    <source>
        <dbReference type="Proteomes" id="UP001384579"/>
    </source>
</evidence>
<feature type="domain" description="Wadjet protein JetD C-terminal" evidence="1">
    <location>
        <begin position="208"/>
        <end position="374"/>
    </location>
</feature>